<evidence type="ECO:0000313" key="2">
    <source>
        <dbReference type="EMBL" id="ALO16793.1"/>
    </source>
</evidence>
<organism evidence="2 3">
    <name type="scientific">Salinivirga cyanobacteriivorans</name>
    <dbReference type="NCBI Taxonomy" id="1307839"/>
    <lineage>
        <taxon>Bacteria</taxon>
        <taxon>Pseudomonadati</taxon>
        <taxon>Bacteroidota</taxon>
        <taxon>Bacteroidia</taxon>
        <taxon>Bacteroidales</taxon>
        <taxon>Salinivirgaceae</taxon>
        <taxon>Salinivirga</taxon>
    </lineage>
</organism>
<dbReference type="AlphaFoldDB" id="A0A0S2I332"/>
<dbReference type="Proteomes" id="UP000064893">
    <property type="component" value="Chromosome"/>
</dbReference>
<proteinExistence type="predicted"/>
<dbReference type="STRING" id="1307839.L21SP5_03178"/>
<keyword evidence="3" id="KW-1185">Reference proteome</keyword>
<evidence type="ECO:0000313" key="3">
    <source>
        <dbReference type="Proteomes" id="UP000064893"/>
    </source>
</evidence>
<sequence>MNSQRSSHTHWLAAQSHPQTKASQRVCLPSPEKEIFKNAPRATKKGQ</sequence>
<gene>
    <name evidence="2" type="ORF">L21SP5_03178</name>
</gene>
<name>A0A0S2I332_9BACT</name>
<dbReference type="EMBL" id="CP013118">
    <property type="protein sequence ID" value="ALO16793.1"/>
    <property type="molecule type" value="Genomic_DNA"/>
</dbReference>
<evidence type="ECO:0000256" key="1">
    <source>
        <dbReference type="SAM" id="MobiDB-lite"/>
    </source>
</evidence>
<accession>A0A0S2I332</accession>
<feature type="region of interest" description="Disordered" evidence="1">
    <location>
        <begin position="1"/>
        <end position="26"/>
    </location>
</feature>
<dbReference type="KEGG" id="blq:L21SP5_03178"/>
<protein>
    <submittedName>
        <fullName evidence="2">Uncharacterized protein</fullName>
    </submittedName>
</protein>
<reference evidence="2 3" key="1">
    <citation type="submission" date="2015-11" db="EMBL/GenBank/DDBJ databases">
        <title>Description and complete genome sequence of a novel strain predominating in hypersaline microbial mats and representing a new family of the Bacteriodetes phylum.</title>
        <authorList>
            <person name="Spring S."/>
            <person name="Bunk B."/>
            <person name="Sproer C."/>
            <person name="Klenk H.-P."/>
        </authorList>
    </citation>
    <scope>NUCLEOTIDE SEQUENCE [LARGE SCALE GENOMIC DNA]</scope>
    <source>
        <strain evidence="2 3">L21-Spi-D4</strain>
    </source>
</reference>